<proteinExistence type="inferred from homology"/>
<dbReference type="InterPro" id="IPR013483">
    <property type="entry name" value="MoaA"/>
</dbReference>
<dbReference type="EC" id="4.1.99.22" evidence="1 12"/>
<feature type="binding site" evidence="12">
    <location>
        <position position="42"/>
    </location>
    <ligand>
        <name>[4Fe-4S] cluster</name>
        <dbReference type="ChEBI" id="CHEBI:49883"/>
        <label>1</label>
        <note>4Fe-4S-S-AdoMet</note>
    </ligand>
</feature>
<evidence type="ECO:0000256" key="12">
    <source>
        <dbReference type="HAMAP-Rule" id="MF_01225"/>
    </source>
</evidence>
<dbReference type="GO" id="GO:0046872">
    <property type="term" value="F:metal ion binding"/>
    <property type="evidence" value="ECO:0007669"/>
    <property type="project" value="UniProtKB-KW"/>
</dbReference>
<keyword evidence="4 12" id="KW-0479">Metal-binding</keyword>
<dbReference type="InterPro" id="IPR058240">
    <property type="entry name" value="rSAM_sf"/>
</dbReference>
<dbReference type="InterPro" id="IPR010505">
    <property type="entry name" value="MoaA_twitch"/>
</dbReference>
<evidence type="ECO:0000259" key="13">
    <source>
        <dbReference type="PROSITE" id="PS51918"/>
    </source>
</evidence>
<dbReference type="InterPro" id="IPR007197">
    <property type="entry name" value="rSAM"/>
</dbReference>
<feature type="binding site" evidence="12">
    <location>
        <position position="145"/>
    </location>
    <ligand>
        <name>S-adenosyl-L-methionine</name>
        <dbReference type="ChEBI" id="CHEBI:59789"/>
    </ligand>
</feature>
<dbReference type="GO" id="GO:0061799">
    <property type="term" value="F:cyclic pyranopterin monophosphate synthase activity"/>
    <property type="evidence" value="ECO:0007669"/>
    <property type="project" value="TreeGrafter"/>
</dbReference>
<feature type="binding site" evidence="12">
    <location>
        <position position="35"/>
    </location>
    <ligand>
        <name>GTP</name>
        <dbReference type="ChEBI" id="CHEBI:37565"/>
    </ligand>
</feature>
<comment type="caution">
    <text evidence="14">The sequence shown here is derived from an EMBL/GenBank/DDBJ whole genome shotgun (WGS) entry which is preliminary data.</text>
</comment>
<comment type="cofactor">
    <cofactor evidence="12">
        <name>[4Fe-4S] cluster</name>
        <dbReference type="ChEBI" id="CHEBI:49883"/>
    </cofactor>
    <text evidence="12">Binds 2 [4Fe-4S] clusters. Binds 1 [4Fe-4S] cluster coordinated with 3 cysteines and an exchangeable S-adenosyl-L-methionine and 1 [4Fe-4S] cluster coordinated with 3 cysteines and the GTP-derived substrate.</text>
</comment>
<dbReference type="SUPFAM" id="SSF102114">
    <property type="entry name" value="Radical SAM enzymes"/>
    <property type="match status" value="1"/>
</dbReference>
<dbReference type="InterPro" id="IPR006638">
    <property type="entry name" value="Elp3/MiaA/NifB-like_rSAM"/>
</dbReference>
<evidence type="ECO:0000256" key="7">
    <source>
        <dbReference type="ARBA" id="ARBA00023014"/>
    </source>
</evidence>
<gene>
    <name evidence="12" type="primary">moaA</name>
    <name evidence="14" type="ORF">APY09_03625</name>
</gene>
<evidence type="ECO:0000256" key="6">
    <source>
        <dbReference type="ARBA" id="ARBA00023004"/>
    </source>
</evidence>
<keyword evidence="7 12" id="KW-0411">Iron-sulfur</keyword>
<evidence type="ECO:0000256" key="1">
    <source>
        <dbReference type="ARBA" id="ARBA00012167"/>
    </source>
</evidence>
<dbReference type="SFLD" id="SFLDG01383">
    <property type="entry name" value="cyclic_pyranopterin_phosphate"/>
    <property type="match status" value="1"/>
</dbReference>
<keyword evidence="2 12" id="KW-0004">4Fe-4S</keyword>
<feature type="binding site" evidence="12">
    <location>
        <position position="48"/>
    </location>
    <ligand>
        <name>S-adenosyl-L-methionine</name>
        <dbReference type="ChEBI" id="CHEBI:59789"/>
    </ligand>
</feature>
<reference evidence="14 15" key="1">
    <citation type="submission" date="2015-10" db="EMBL/GenBank/DDBJ databases">
        <title>Draft Genome of Actinomyces odontolyticus subsp. actinosynbacter strain XH001.</title>
        <authorList>
            <person name="Mclean J.S."/>
            <person name="He X."/>
        </authorList>
    </citation>
    <scope>NUCLEOTIDE SEQUENCE [LARGE SCALE GENOMIC DNA]</scope>
    <source>
        <strain evidence="14 15">XH001</strain>
    </source>
</reference>
<feature type="domain" description="Radical SAM core" evidence="13">
    <location>
        <begin position="26"/>
        <end position="248"/>
    </location>
</feature>
<dbReference type="CDD" id="cd01335">
    <property type="entry name" value="Radical_SAM"/>
    <property type="match status" value="1"/>
</dbReference>
<dbReference type="SFLD" id="SFLDS00029">
    <property type="entry name" value="Radical_SAM"/>
    <property type="match status" value="1"/>
</dbReference>
<feature type="binding site" evidence="12">
    <location>
        <position position="281"/>
    </location>
    <ligand>
        <name>[4Fe-4S] cluster</name>
        <dbReference type="ChEBI" id="CHEBI:49883"/>
        <label>2</label>
        <note>4Fe-4S-substrate</note>
    </ligand>
</feature>
<dbReference type="InterPro" id="IPR013785">
    <property type="entry name" value="Aldolase_TIM"/>
</dbReference>
<feature type="binding site" evidence="12">
    <location>
        <position position="284"/>
    </location>
    <ligand>
        <name>[4Fe-4S] cluster</name>
        <dbReference type="ChEBI" id="CHEBI:49883"/>
        <label>2</label>
        <note>4Fe-4S-substrate</note>
    </ligand>
</feature>
<comment type="function">
    <text evidence="12">Catalyzes the cyclization of GTP to (8S)-3',8-cyclo-7,8-dihydroguanosine 5'-triphosphate.</text>
</comment>
<feature type="binding site" evidence="12">
    <location>
        <position position="182"/>
    </location>
    <ligand>
        <name>GTP</name>
        <dbReference type="ChEBI" id="CHEBI:37565"/>
    </ligand>
</feature>
<dbReference type="InterPro" id="IPR050105">
    <property type="entry name" value="MoCo_biosynth_MoaA/MoaC"/>
</dbReference>
<dbReference type="InterPro" id="IPR040064">
    <property type="entry name" value="MoaA-like"/>
</dbReference>
<keyword evidence="9 12" id="KW-0501">Molybdenum cofactor biosynthesis</keyword>
<protein>
    <recommendedName>
        <fullName evidence="1 12">GTP 3',8-cyclase</fullName>
        <ecNumber evidence="1 12">4.1.99.22</ecNumber>
    </recommendedName>
    <alternativeName>
        <fullName evidence="12">Molybdenum cofactor biosynthesis protein A</fullName>
    </alternativeName>
</protein>
<dbReference type="PANTHER" id="PTHR22960:SF0">
    <property type="entry name" value="MOLYBDENUM COFACTOR BIOSYNTHESIS PROTEIN 1"/>
    <property type="match status" value="1"/>
</dbReference>
<comment type="catalytic activity">
    <reaction evidence="11 12">
        <text>GTP + AH2 + S-adenosyl-L-methionine = (8S)-3',8-cyclo-7,8-dihydroguanosine 5'-triphosphate + 5'-deoxyadenosine + L-methionine + A + H(+)</text>
        <dbReference type="Rhea" id="RHEA:49576"/>
        <dbReference type="ChEBI" id="CHEBI:13193"/>
        <dbReference type="ChEBI" id="CHEBI:15378"/>
        <dbReference type="ChEBI" id="CHEBI:17319"/>
        <dbReference type="ChEBI" id="CHEBI:17499"/>
        <dbReference type="ChEBI" id="CHEBI:37565"/>
        <dbReference type="ChEBI" id="CHEBI:57844"/>
        <dbReference type="ChEBI" id="CHEBI:59789"/>
        <dbReference type="ChEBI" id="CHEBI:131766"/>
        <dbReference type="EC" id="4.1.99.22"/>
    </reaction>
</comment>
<name>A0A0V8RZG2_9ACTO</name>
<dbReference type="UniPathway" id="UPA00344"/>
<keyword evidence="3 12" id="KW-0949">S-adenosyl-L-methionine</keyword>
<evidence type="ECO:0000256" key="11">
    <source>
        <dbReference type="ARBA" id="ARBA00048697"/>
    </source>
</evidence>
<evidence type="ECO:0000313" key="14">
    <source>
        <dbReference type="EMBL" id="KSW13444.1"/>
    </source>
</evidence>
<dbReference type="RefSeq" id="WP_060566205.1">
    <property type="nucleotide sequence ID" value="NZ_CP040006.1"/>
</dbReference>
<keyword evidence="5 12" id="KW-0547">Nucleotide-binding</keyword>
<dbReference type="GO" id="GO:0061798">
    <property type="term" value="F:GTP 3',8'-cyclase activity"/>
    <property type="evidence" value="ECO:0007669"/>
    <property type="project" value="UniProtKB-UniRule"/>
</dbReference>
<feature type="binding site" evidence="12">
    <location>
        <position position="46"/>
    </location>
    <ligand>
        <name>[4Fe-4S] cluster</name>
        <dbReference type="ChEBI" id="CHEBI:49883"/>
        <label>1</label>
        <note>4Fe-4S-S-AdoMet</note>
    </ligand>
</feature>
<feature type="binding site" evidence="12">
    <location>
        <position position="90"/>
    </location>
    <ligand>
        <name>S-adenosyl-L-methionine</name>
        <dbReference type="ChEBI" id="CHEBI:59789"/>
    </ligand>
</feature>
<evidence type="ECO:0000313" key="15">
    <source>
        <dbReference type="Proteomes" id="UP000054686"/>
    </source>
</evidence>
<dbReference type="Proteomes" id="UP000054686">
    <property type="component" value="Unassembled WGS sequence"/>
</dbReference>
<dbReference type="Pfam" id="PF04055">
    <property type="entry name" value="Radical_SAM"/>
    <property type="match status" value="1"/>
</dbReference>
<evidence type="ECO:0000256" key="3">
    <source>
        <dbReference type="ARBA" id="ARBA00022691"/>
    </source>
</evidence>
<evidence type="ECO:0000256" key="2">
    <source>
        <dbReference type="ARBA" id="ARBA00022485"/>
    </source>
</evidence>
<feature type="binding site" evidence="12">
    <location>
        <position position="216"/>
    </location>
    <ligand>
        <name>S-adenosyl-L-methionine</name>
        <dbReference type="ChEBI" id="CHEBI:59789"/>
    </ligand>
</feature>
<evidence type="ECO:0000256" key="10">
    <source>
        <dbReference type="ARBA" id="ARBA00023239"/>
    </source>
</evidence>
<dbReference type="PANTHER" id="PTHR22960">
    <property type="entry name" value="MOLYBDOPTERIN COFACTOR SYNTHESIS PROTEIN A"/>
    <property type="match status" value="1"/>
</dbReference>
<dbReference type="GO" id="GO:1904047">
    <property type="term" value="F:S-adenosyl-L-methionine binding"/>
    <property type="evidence" value="ECO:0007669"/>
    <property type="project" value="UniProtKB-UniRule"/>
</dbReference>
<evidence type="ECO:0000256" key="4">
    <source>
        <dbReference type="ARBA" id="ARBA00022723"/>
    </source>
</evidence>
<feature type="binding site" evidence="12">
    <location>
        <begin position="286"/>
        <end position="288"/>
    </location>
    <ligand>
        <name>GTP</name>
        <dbReference type="ChEBI" id="CHEBI:37565"/>
    </ligand>
</feature>
<dbReference type="OrthoDB" id="9763993at2"/>
<feature type="binding site" evidence="12">
    <location>
        <position position="121"/>
    </location>
    <ligand>
        <name>GTP</name>
        <dbReference type="ChEBI" id="CHEBI:37565"/>
    </ligand>
</feature>
<evidence type="ECO:0000256" key="8">
    <source>
        <dbReference type="ARBA" id="ARBA00023134"/>
    </source>
</evidence>
<dbReference type="GO" id="GO:0005525">
    <property type="term" value="F:GTP binding"/>
    <property type="evidence" value="ECO:0007669"/>
    <property type="project" value="UniProtKB-UniRule"/>
</dbReference>
<comment type="similarity">
    <text evidence="12">Belongs to the radical SAM superfamily. MoaA family.</text>
</comment>
<dbReference type="HAMAP" id="MF_01225_B">
    <property type="entry name" value="MoaA_B"/>
    <property type="match status" value="1"/>
</dbReference>
<dbReference type="Gene3D" id="3.20.20.70">
    <property type="entry name" value="Aldolase class I"/>
    <property type="match status" value="1"/>
</dbReference>
<comment type="subunit">
    <text evidence="12">Monomer and homodimer.</text>
</comment>
<feature type="binding site" evidence="12">
    <location>
        <position position="298"/>
    </location>
    <ligand>
        <name>[4Fe-4S] cluster</name>
        <dbReference type="ChEBI" id="CHEBI:49883"/>
        <label>2</label>
        <note>4Fe-4S-substrate</note>
    </ligand>
</feature>
<dbReference type="GO" id="GO:0051539">
    <property type="term" value="F:4 iron, 4 sulfur cluster binding"/>
    <property type="evidence" value="ECO:0007669"/>
    <property type="project" value="UniProtKB-UniRule"/>
</dbReference>
<evidence type="ECO:0000256" key="9">
    <source>
        <dbReference type="ARBA" id="ARBA00023150"/>
    </source>
</evidence>
<keyword evidence="8 12" id="KW-0342">GTP-binding</keyword>
<organism evidence="14 15">
    <name type="scientific">Schaalia odontolytica</name>
    <dbReference type="NCBI Taxonomy" id="1660"/>
    <lineage>
        <taxon>Bacteria</taxon>
        <taxon>Bacillati</taxon>
        <taxon>Actinomycetota</taxon>
        <taxon>Actinomycetes</taxon>
        <taxon>Actinomycetales</taxon>
        <taxon>Actinomycetaceae</taxon>
        <taxon>Schaalia</taxon>
    </lineage>
</organism>
<dbReference type="EMBL" id="LLVT01000001">
    <property type="protein sequence ID" value="KSW13444.1"/>
    <property type="molecule type" value="Genomic_DNA"/>
</dbReference>
<feature type="binding site" evidence="12">
    <location>
        <position position="49"/>
    </location>
    <ligand>
        <name>[4Fe-4S] cluster</name>
        <dbReference type="ChEBI" id="CHEBI:49883"/>
        <label>1</label>
        <note>4Fe-4S-S-AdoMet</note>
    </ligand>
</feature>
<dbReference type="GO" id="GO:0006777">
    <property type="term" value="P:Mo-molybdopterin cofactor biosynthetic process"/>
    <property type="evidence" value="ECO:0007669"/>
    <property type="project" value="UniProtKB-UniRule"/>
</dbReference>
<keyword evidence="10 12" id="KW-0456">Lyase</keyword>
<keyword evidence="6 12" id="KW-0408">Iron</keyword>
<dbReference type="NCBIfam" id="TIGR02666">
    <property type="entry name" value="moaA"/>
    <property type="match status" value="1"/>
</dbReference>
<feature type="binding site" evidence="12">
    <location>
        <position position="86"/>
    </location>
    <ligand>
        <name>GTP</name>
        <dbReference type="ChEBI" id="CHEBI:37565"/>
    </ligand>
</feature>
<dbReference type="InterPro" id="IPR000385">
    <property type="entry name" value="MoaA_NifB_PqqE_Fe-S-bd_CS"/>
</dbReference>
<dbReference type="CDD" id="cd21117">
    <property type="entry name" value="Twitch_MoaA"/>
    <property type="match status" value="1"/>
</dbReference>
<dbReference type="Pfam" id="PF06463">
    <property type="entry name" value="Mob_synth_C"/>
    <property type="match status" value="1"/>
</dbReference>
<dbReference type="PROSITE" id="PS01305">
    <property type="entry name" value="MOAA_NIFB_PQQE"/>
    <property type="match status" value="1"/>
</dbReference>
<dbReference type="SFLD" id="SFLDG01386">
    <property type="entry name" value="main_SPASM_domain-containing"/>
    <property type="match status" value="1"/>
</dbReference>
<dbReference type="PROSITE" id="PS51918">
    <property type="entry name" value="RADICAL_SAM"/>
    <property type="match status" value="1"/>
</dbReference>
<evidence type="ECO:0000256" key="5">
    <source>
        <dbReference type="ARBA" id="ARBA00022741"/>
    </source>
</evidence>
<accession>A0A0V8RZG2</accession>
<dbReference type="SFLD" id="SFLDG01067">
    <property type="entry name" value="SPASM/twitch_domain_containing"/>
    <property type="match status" value="1"/>
</dbReference>
<dbReference type="AlphaFoldDB" id="A0A0V8RZG2"/>
<sequence length="354" mass="38672">MSVEFVSASQGADAVACDAPLRLVDTFGRVARDLRVSLTDRCNLRCSYCMPPEGLDWLPTEETLTDDEVVRLVRVGVERLGIRQVRFTGGEPLLRRGLEGIIEACSHLRTDEGNPLDLALTTNALGLAKRAQGLKDAGLNRVNISLDSLDPEHFAAITRRDRLGDVLEGIEAAARAGLSPIKVNALVLRGMNEADLPDLVDYCLDRGIELRVIEQMPIGPPDTWDRQNIMTADEILHIMSTRHTLTPAPREDPHSPAGRWIVDGDPAKRLGVIASVSDPFCSACDRTRLTSDGMVRSCLFSTEETSLRDLLRGDGDDAQIAARWADAMWAKPAAHGLNIDTFARASRTMSRIGG</sequence>
<dbReference type="SMART" id="SM00729">
    <property type="entry name" value="Elp3"/>
    <property type="match status" value="1"/>
</dbReference>
<comment type="pathway">
    <text evidence="12">Cofactor biosynthesis; molybdopterin biosynthesis.</text>
</comment>